<gene>
    <name evidence="11" type="ORF">DQG23_13255</name>
</gene>
<dbReference type="Pfam" id="PF12833">
    <property type="entry name" value="HTH_18"/>
    <property type="match status" value="1"/>
</dbReference>
<evidence type="ECO:0000256" key="4">
    <source>
        <dbReference type="ARBA" id="ARBA00023012"/>
    </source>
</evidence>
<feature type="domain" description="Response regulatory" evidence="10">
    <location>
        <begin position="3"/>
        <end position="120"/>
    </location>
</feature>
<feature type="modified residue" description="4-aspartylphosphate" evidence="8">
    <location>
        <position position="55"/>
    </location>
</feature>
<evidence type="ECO:0000256" key="8">
    <source>
        <dbReference type="PROSITE-ProRule" id="PRU00169"/>
    </source>
</evidence>
<dbReference type="GO" id="GO:0043565">
    <property type="term" value="F:sequence-specific DNA binding"/>
    <property type="evidence" value="ECO:0007669"/>
    <property type="project" value="InterPro"/>
</dbReference>
<comment type="caution">
    <text evidence="11">The sequence shown here is derived from an EMBL/GenBank/DDBJ whole genome shotgun (WGS) entry which is preliminary data.</text>
</comment>
<evidence type="ECO:0000259" key="9">
    <source>
        <dbReference type="PROSITE" id="PS01124"/>
    </source>
</evidence>
<protein>
    <recommendedName>
        <fullName evidence="13">DNA-binding response regulator</fullName>
    </recommendedName>
</protein>
<dbReference type="SUPFAM" id="SSF46689">
    <property type="entry name" value="Homeodomain-like"/>
    <property type="match status" value="2"/>
</dbReference>
<evidence type="ECO:0000313" key="11">
    <source>
        <dbReference type="EMBL" id="RAV21045.1"/>
    </source>
</evidence>
<dbReference type="PROSITE" id="PS50110">
    <property type="entry name" value="RESPONSE_REGULATORY"/>
    <property type="match status" value="1"/>
</dbReference>
<dbReference type="PROSITE" id="PS00041">
    <property type="entry name" value="HTH_ARAC_FAMILY_1"/>
    <property type="match status" value="1"/>
</dbReference>
<evidence type="ECO:0000256" key="3">
    <source>
        <dbReference type="ARBA" id="ARBA00022553"/>
    </source>
</evidence>
<proteinExistence type="predicted"/>
<dbReference type="Proteomes" id="UP000250369">
    <property type="component" value="Unassembled WGS sequence"/>
</dbReference>
<dbReference type="SMART" id="SM00342">
    <property type="entry name" value="HTH_ARAC"/>
    <property type="match status" value="1"/>
</dbReference>
<keyword evidence="4" id="KW-0902">Two-component regulatory system</keyword>
<keyword evidence="3 8" id="KW-0597">Phosphoprotein</keyword>
<evidence type="ECO:0000256" key="6">
    <source>
        <dbReference type="ARBA" id="ARBA00023125"/>
    </source>
</evidence>
<sequence>MLKVLIVDDEKIVRLGMKMMLNWEEHGFQLLSGADNGLTALHMVDETQPDIIVTDLIMPGMGGVELIAKLKERQYAGKIVVLSNYGDYERVREAMKLGAADYLLKMTLNPDELLGLLNKLAEQLTADKQQKEQDVQNNALLKESNALRKNLFLKDLLEHGADFFHAAGKRAELHGIAIGAQHGFILYVVVRGYEQALSSGKIKDKQLLSFSIKNMLGELLGYGSAAEIVELSPRDYAVILFAESYMDGGMRQLSGRISDTLRMYLNLQISVAISEPFCGLEQLKPCFEACQAAVRLDFYLGSSANVHVLEAEFRNDRFLNGKSGASAEIQSLLDLGQFEEAVKRVERTVKLAEEDRCDPAILLQFGEWVIDSWMELAVSMSAGEEHFELSASERYRKVLRTAETCGQFRDSLIGMIKEIGAMALSSRRGGYRQEIQTVVAYMKKRLDKKITLAMIAAEVSMNESYLCRLFKSETGESIVNYLNDLRLDKAREMLKNRDCLVKEAALAVGIEDPYYFNRMFKKRYGVNPTDFKNRFS</sequence>
<dbReference type="Gene3D" id="3.40.50.2300">
    <property type="match status" value="1"/>
</dbReference>
<name>A0A329MMG6_9BACL</name>
<feature type="domain" description="HTH araC/xylS-type" evidence="9">
    <location>
        <begin position="436"/>
        <end position="534"/>
    </location>
</feature>
<dbReference type="PANTHER" id="PTHR42713:SF3">
    <property type="entry name" value="TRANSCRIPTIONAL REGULATORY PROTEIN HPTR"/>
    <property type="match status" value="1"/>
</dbReference>
<keyword evidence="5" id="KW-0805">Transcription regulation</keyword>
<dbReference type="SUPFAM" id="SSF52172">
    <property type="entry name" value="CheY-like"/>
    <property type="match status" value="1"/>
</dbReference>
<dbReference type="CDD" id="cd17536">
    <property type="entry name" value="REC_YesN-like"/>
    <property type="match status" value="1"/>
</dbReference>
<evidence type="ECO:0000259" key="10">
    <source>
        <dbReference type="PROSITE" id="PS50110"/>
    </source>
</evidence>
<keyword evidence="6" id="KW-0238">DNA-binding</keyword>
<dbReference type="InterPro" id="IPR001789">
    <property type="entry name" value="Sig_transdc_resp-reg_receiver"/>
</dbReference>
<dbReference type="InterPro" id="IPR018062">
    <property type="entry name" value="HTH_AraC-typ_CS"/>
</dbReference>
<comment type="subcellular location">
    <subcellularLocation>
        <location evidence="1">Cytoplasm</location>
    </subcellularLocation>
</comment>
<organism evidence="11 12">
    <name type="scientific">Paenibacillus contaminans</name>
    <dbReference type="NCBI Taxonomy" id="450362"/>
    <lineage>
        <taxon>Bacteria</taxon>
        <taxon>Bacillati</taxon>
        <taxon>Bacillota</taxon>
        <taxon>Bacilli</taxon>
        <taxon>Bacillales</taxon>
        <taxon>Paenibacillaceae</taxon>
        <taxon>Paenibacillus</taxon>
    </lineage>
</organism>
<dbReference type="AlphaFoldDB" id="A0A329MMG6"/>
<dbReference type="GO" id="GO:0003700">
    <property type="term" value="F:DNA-binding transcription factor activity"/>
    <property type="evidence" value="ECO:0007669"/>
    <property type="project" value="InterPro"/>
</dbReference>
<reference evidence="11 12" key="1">
    <citation type="journal article" date="2009" name="Int. J. Syst. Evol. Microbiol.">
        <title>Paenibacillus contaminans sp. nov., isolated from a contaminated laboratory plate.</title>
        <authorList>
            <person name="Chou J.H."/>
            <person name="Lee J.H."/>
            <person name="Lin M.C."/>
            <person name="Chang P.S."/>
            <person name="Arun A.B."/>
            <person name="Young C.C."/>
            <person name="Chen W.M."/>
        </authorList>
    </citation>
    <scope>NUCLEOTIDE SEQUENCE [LARGE SCALE GENOMIC DNA]</scope>
    <source>
        <strain evidence="11 12">CKOBP-6</strain>
    </source>
</reference>
<evidence type="ECO:0008006" key="13">
    <source>
        <dbReference type="Google" id="ProtNLM"/>
    </source>
</evidence>
<evidence type="ECO:0000256" key="1">
    <source>
        <dbReference type="ARBA" id="ARBA00004496"/>
    </source>
</evidence>
<dbReference type="InterPro" id="IPR051552">
    <property type="entry name" value="HptR"/>
</dbReference>
<dbReference type="InterPro" id="IPR011006">
    <property type="entry name" value="CheY-like_superfamily"/>
</dbReference>
<evidence type="ECO:0000256" key="2">
    <source>
        <dbReference type="ARBA" id="ARBA00022490"/>
    </source>
</evidence>
<keyword evidence="7" id="KW-0804">Transcription</keyword>
<evidence type="ECO:0000256" key="7">
    <source>
        <dbReference type="ARBA" id="ARBA00023163"/>
    </source>
</evidence>
<keyword evidence="12" id="KW-1185">Reference proteome</keyword>
<evidence type="ECO:0000256" key="5">
    <source>
        <dbReference type="ARBA" id="ARBA00023015"/>
    </source>
</evidence>
<dbReference type="EMBL" id="QMFB01000006">
    <property type="protein sequence ID" value="RAV21045.1"/>
    <property type="molecule type" value="Genomic_DNA"/>
</dbReference>
<dbReference type="RefSeq" id="WP_113031325.1">
    <property type="nucleotide sequence ID" value="NZ_QMFB01000006.1"/>
</dbReference>
<dbReference type="InterPro" id="IPR009057">
    <property type="entry name" value="Homeodomain-like_sf"/>
</dbReference>
<dbReference type="GO" id="GO:0000160">
    <property type="term" value="P:phosphorelay signal transduction system"/>
    <property type="evidence" value="ECO:0007669"/>
    <property type="project" value="UniProtKB-KW"/>
</dbReference>
<evidence type="ECO:0000313" key="12">
    <source>
        <dbReference type="Proteomes" id="UP000250369"/>
    </source>
</evidence>
<dbReference type="InterPro" id="IPR018060">
    <property type="entry name" value="HTH_AraC"/>
</dbReference>
<dbReference type="GO" id="GO:0005737">
    <property type="term" value="C:cytoplasm"/>
    <property type="evidence" value="ECO:0007669"/>
    <property type="project" value="UniProtKB-SubCell"/>
</dbReference>
<dbReference type="Pfam" id="PF00072">
    <property type="entry name" value="Response_reg"/>
    <property type="match status" value="1"/>
</dbReference>
<dbReference type="PROSITE" id="PS01124">
    <property type="entry name" value="HTH_ARAC_FAMILY_2"/>
    <property type="match status" value="1"/>
</dbReference>
<dbReference type="OrthoDB" id="9794370at2"/>
<accession>A0A329MMG6</accession>
<dbReference type="SMART" id="SM00448">
    <property type="entry name" value="REC"/>
    <property type="match status" value="1"/>
</dbReference>
<dbReference type="PANTHER" id="PTHR42713">
    <property type="entry name" value="HISTIDINE KINASE-RELATED"/>
    <property type="match status" value="1"/>
</dbReference>
<keyword evidence="2" id="KW-0963">Cytoplasm</keyword>
<dbReference type="Gene3D" id="1.10.10.60">
    <property type="entry name" value="Homeodomain-like"/>
    <property type="match status" value="2"/>
</dbReference>